<accession>A0A2M4D160</accession>
<evidence type="ECO:0008006" key="4">
    <source>
        <dbReference type="Google" id="ProtNLM"/>
    </source>
</evidence>
<sequence length="307" mass="32711">MLLLLLTWLLIRLWRRVEVVGIVLVTERAITARLRHVTLELHLFGLAVLEYGEAQIGELAEQLVHLALFVHVLALEEDQHALAVATLADFERVAVAAAQLLLEILVANREHVRHPDSHAALLSYLGGHAGSALPAFTVGARYCCSASRLFVSLATTAVSNLLLSIVRGPTTTPSSTTQSAPLPLGSCSWKAVLPLKVGIPQILRCQSIAITIVSRRSARSTTTTTLTAASAHTALILTTATFTVAATVLLLVAHRAAAPRLLPTLASTGTASSSTTAPLVARLSKALDVGVLFLERDHLALRLQLLL</sequence>
<keyword evidence="2" id="KW-0732">Signal</keyword>
<keyword evidence="1" id="KW-0472">Membrane</keyword>
<reference evidence="3" key="1">
    <citation type="submission" date="2018-01" db="EMBL/GenBank/DDBJ databases">
        <title>An insight into the sialome of Amazonian anophelines.</title>
        <authorList>
            <person name="Ribeiro J.M."/>
            <person name="Scarpassa V."/>
            <person name="Calvo E."/>
        </authorList>
    </citation>
    <scope>NUCLEOTIDE SEQUENCE</scope>
</reference>
<dbReference type="AlphaFoldDB" id="A0A2M4D160"/>
<organism evidence="3">
    <name type="scientific">Anopheles darlingi</name>
    <name type="common">Mosquito</name>
    <dbReference type="NCBI Taxonomy" id="43151"/>
    <lineage>
        <taxon>Eukaryota</taxon>
        <taxon>Metazoa</taxon>
        <taxon>Ecdysozoa</taxon>
        <taxon>Arthropoda</taxon>
        <taxon>Hexapoda</taxon>
        <taxon>Insecta</taxon>
        <taxon>Pterygota</taxon>
        <taxon>Neoptera</taxon>
        <taxon>Endopterygota</taxon>
        <taxon>Diptera</taxon>
        <taxon>Nematocera</taxon>
        <taxon>Culicoidea</taxon>
        <taxon>Culicidae</taxon>
        <taxon>Anophelinae</taxon>
        <taxon>Anopheles</taxon>
    </lineage>
</organism>
<evidence type="ECO:0000256" key="2">
    <source>
        <dbReference type="SAM" id="SignalP"/>
    </source>
</evidence>
<feature type="transmembrane region" description="Helical" evidence="1">
    <location>
        <begin position="234"/>
        <end position="253"/>
    </location>
</feature>
<keyword evidence="1" id="KW-1133">Transmembrane helix</keyword>
<keyword evidence="1" id="KW-0812">Transmembrane</keyword>
<protein>
    <recommendedName>
        <fullName evidence="4">Secreted protein</fullName>
    </recommendedName>
</protein>
<feature type="chain" id="PRO_5014986294" description="Secreted protein" evidence="2">
    <location>
        <begin position="20"/>
        <end position="307"/>
    </location>
</feature>
<evidence type="ECO:0000313" key="3">
    <source>
        <dbReference type="EMBL" id="MBW71231.1"/>
    </source>
</evidence>
<feature type="signal peptide" evidence="2">
    <location>
        <begin position="1"/>
        <end position="19"/>
    </location>
</feature>
<proteinExistence type="predicted"/>
<dbReference type="EMBL" id="GGFL01007053">
    <property type="protein sequence ID" value="MBW71231.1"/>
    <property type="molecule type" value="Transcribed_RNA"/>
</dbReference>
<evidence type="ECO:0000256" key="1">
    <source>
        <dbReference type="SAM" id="Phobius"/>
    </source>
</evidence>
<name>A0A2M4D160_ANODA</name>